<gene>
    <name evidence="3" type="ORF">A2V58_02465</name>
</gene>
<sequence>MNTDTALRQTSTPGIEAIKAKQKATWEDGDYANFAKFMQAGAIEILNNWKIARNATLLDVGCGAGQTAIPAAKNGIKVTGIDIAENLIQHARKRADDAGLEIRLDVGDAEDLPYSNNSFDVVISMIGAMFAPRPESVASEFARVLKSDGKLFMANWTTASMPAKMFKCVSGFVPPPPGLAPPVLWGDEETLEQRLSNDFTDIKLTRKIYPHWHYSFDAAELVNLFRAQFGPVKRAFDTIDQQQQKELRKSLEQIYFDASETTNGVLTITNGEYLEVVATRR</sequence>
<evidence type="ECO:0000313" key="3">
    <source>
        <dbReference type="EMBL" id="OGI57907.1"/>
    </source>
</evidence>
<dbReference type="PANTHER" id="PTHR44068:SF11">
    <property type="entry name" value="GERANYL DIPHOSPHATE 2-C-METHYLTRANSFERASE"/>
    <property type="match status" value="1"/>
</dbReference>
<dbReference type="EMBL" id="MFSV01000100">
    <property type="protein sequence ID" value="OGI57907.1"/>
    <property type="molecule type" value="Genomic_DNA"/>
</dbReference>
<protein>
    <recommendedName>
        <fullName evidence="2">Methyltransferase type 11 domain-containing protein</fullName>
    </recommendedName>
</protein>
<evidence type="ECO:0000256" key="1">
    <source>
        <dbReference type="ARBA" id="ARBA00022679"/>
    </source>
</evidence>
<organism evidence="3 4">
    <name type="scientific">Candidatus Muproteobacteria bacterium RBG_19FT_COMBO_61_10</name>
    <dbReference type="NCBI Taxonomy" id="1817761"/>
    <lineage>
        <taxon>Bacteria</taxon>
        <taxon>Pseudomonadati</taxon>
        <taxon>Pseudomonadota</taxon>
        <taxon>Candidatus Muproteobacteria</taxon>
    </lineage>
</organism>
<name>A0A1F6UKM0_9PROT</name>
<dbReference type="PANTHER" id="PTHR44068">
    <property type="entry name" value="ZGC:194242"/>
    <property type="match status" value="1"/>
</dbReference>
<comment type="caution">
    <text evidence="3">The sequence shown here is derived from an EMBL/GenBank/DDBJ whole genome shotgun (WGS) entry which is preliminary data.</text>
</comment>
<evidence type="ECO:0000259" key="2">
    <source>
        <dbReference type="Pfam" id="PF08241"/>
    </source>
</evidence>
<dbReference type="Gene3D" id="3.40.50.150">
    <property type="entry name" value="Vaccinia Virus protein VP39"/>
    <property type="match status" value="1"/>
</dbReference>
<dbReference type="Pfam" id="PF08241">
    <property type="entry name" value="Methyltransf_11"/>
    <property type="match status" value="1"/>
</dbReference>
<dbReference type="AlphaFoldDB" id="A0A1F6UKM0"/>
<keyword evidence="1" id="KW-0808">Transferase</keyword>
<proteinExistence type="predicted"/>
<reference evidence="3 4" key="1">
    <citation type="journal article" date="2016" name="Nat. Commun.">
        <title>Thousands of microbial genomes shed light on interconnected biogeochemical processes in an aquifer system.</title>
        <authorList>
            <person name="Anantharaman K."/>
            <person name="Brown C.T."/>
            <person name="Hug L.A."/>
            <person name="Sharon I."/>
            <person name="Castelle C.J."/>
            <person name="Probst A.J."/>
            <person name="Thomas B.C."/>
            <person name="Singh A."/>
            <person name="Wilkins M.J."/>
            <person name="Karaoz U."/>
            <person name="Brodie E.L."/>
            <person name="Williams K.H."/>
            <person name="Hubbard S.S."/>
            <person name="Banfield J.F."/>
        </authorList>
    </citation>
    <scope>NUCLEOTIDE SEQUENCE [LARGE SCALE GENOMIC DNA]</scope>
</reference>
<dbReference type="Proteomes" id="UP000177950">
    <property type="component" value="Unassembled WGS sequence"/>
</dbReference>
<feature type="domain" description="Methyltransferase type 11" evidence="2">
    <location>
        <begin position="58"/>
        <end position="152"/>
    </location>
</feature>
<dbReference type="GO" id="GO:0008757">
    <property type="term" value="F:S-adenosylmethionine-dependent methyltransferase activity"/>
    <property type="evidence" value="ECO:0007669"/>
    <property type="project" value="InterPro"/>
</dbReference>
<dbReference type="InterPro" id="IPR050447">
    <property type="entry name" value="Erg6_SMT_methyltransf"/>
</dbReference>
<dbReference type="SUPFAM" id="SSF53335">
    <property type="entry name" value="S-adenosyl-L-methionine-dependent methyltransferases"/>
    <property type="match status" value="1"/>
</dbReference>
<evidence type="ECO:0000313" key="4">
    <source>
        <dbReference type="Proteomes" id="UP000177950"/>
    </source>
</evidence>
<dbReference type="InterPro" id="IPR013216">
    <property type="entry name" value="Methyltransf_11"/>
</dbReference>
<accession>A0A1F6UKM0</accession>
<dbReference type="CDD" id="cd02440">
    <property type="entry name" value="AdoMet_MTases"/>
    <property type="match status" value="1"/>
</dbReference>
<dbReference type="InterPro" id="IPR029063">
    <property type="entry name" value="SAM-dependent_MTases_sf"/>
</dbReference>